<dbReference type="AlphaFoldDB" id="A0A1G6X2B9"/>
<evidence type="ECO:0000259" key="2">
    <source>
        <dbReference type="Pfam" id="PF08327"/>
    </source>
</evidence>
<dbReference type="OrthoDB" id="384974at2"/>
<evidence type="ECO:0000256" key="1">
    <source>
        <dbReference type="ARBA" id="ARBA00006817"/>
    </source>
</evidence>
<keyword evidence="4" id="KW-1185">Reference proteome</keyword>
<dbReference type="STRING" id="1285928.SAMN04487894_112106"/>
<feature type="domain" description="Activator of Hsp90 ATPase homologue 1/2-like C-terminal" evidence="2">
    <location>
        <begin position="23"/>
        <end position="165"/>
    </location>
</feature>
<name>A0A1G6X2B9_NIADE</name>
<comment type="similarity">
    <text evidence="1">Belongs to the AHA1 family.</text>
</comment>
<dbReference type="CDD" id="cd07814">
    <property type="entry name" value="SRPBCC_CalC_Aha1-like"/>
    <property type="match status" value="1"/>
</dbReference>
<gene>
    <name evidence="3" type="ORF">SAMN04487894_112106</name>
</gene>
<evidence type="ECO:0000313" key="3">
    <source>
        <dbReference type="EMBL" id="SDD72063.1"/>
    </source>
</evidence>
<dbReference type="InterPro" id="IPR013538">
    <property type="entry name" value="ASHA1/2-like_C"/>
</dbReference>
<dbReference type="Proteomes" id="UP000198757">
    <property type="component" value="Unassembled WGS sequence"/>
</dbReference>
<dbReference type="EMBL" id="FMZO01000012">
    <property type="protein sequence ID" value="SDD72063.1"/>
    <property type="molecule type" value="Genomic_DNA"/>
</dbReference>
<protein>
    <submittedName>
        <fullName evidence="3">Uncharacterized conserved protein YndB, AHSA1/START domain</fullName>
    </submittedName>
</protein>
<reference evidence="4" key="1">
    <citation type="submission" date="2016-10" db="EMBL/GenBank/DDBJ databases">
        <authorList>
            <person name="Varghese N."/>
            <person name="Submissions S."/>
        </authorList>
    </citation>
    <scope>NUCLEOTIDE SEQUENCE [LARGE SCALE GENOMIC DNA]</scope>
    <source>
        <strain evidence="4">DSM 25811 / CCM 8410 / LMG 26954 / E90</strain>
    </source>
</reference>
<evidence type="ECO:0000313" key="4">
    <source>
        <dbReference type="Proteomes" id="UP000198757"/>
    </source>
</evidence>
<dbReference type="Pfam" id="PF08327">
    <property type="entry name" value="AHSA1"/>
    <property type="match status" value="1"/>
</dbReference>
<accession>A0A1G6X2B9</accession>
<organism evidence="3 4">
    <name type="scientific">Niabella drilacis (strain DSM 25811 / CCM 8410 / CCUG 62505 / LMG 26954 / E90)</name>
    <dbReference type="NCBI Taxonomy" id="1285928"/>
    <lineage>
        <taxon>Bacteria</taxon>
        <taxon>Pseudomonadati</taxon>
        <taxon>Bacteroidota</taxon>
        <taxon>Chitinophagia</taxon>
        <taxon>Chitinophagales</taxon>
        <taxon>Chitinophagaceae</taxon>
        <taxon>Niabella</taxon>
    </lineage>
</organism>
<proteinExistence type="inferred from homology"/>
<sequence>MQKKTADENSPSGPTVAITHVFDAERERVFQAWTNAEQLVQWYAPDGCTIHFKAIDIREGGAFHSCIRNPVHGNCWCKGHYLEIAVPERLVFTLAVTNENGDDITAEAAGMAPGWPVMTTVTVTFEALGSQTRLRLRQTVQAALAQRTGALPGWVLMFNRLNQLL</sequence>
<dbReference type="RefSeq" id="WP_090391820.1">
    <property type="nucleotide sequence ID" value="NZ_FMZO01000012.1"/>
</dbReference>
<dbReference type="Gene3D" id="3.30.530.20">
    <property type="match status" value="1"/>
</dbReference>
<dbReference type="InterPro" id="IPR023393">
    <property type="entry name" value="START-like_dom_sf"/>
</dbReference>
<dbReference type="SUPFAM" id="SSF55961">
    <property type="entry name" value="Bet v1-like"/>
    <property type="match status" value="1"/>
</dbReference>